<dbReference type="AlphaFoldDB" id="A0AAV5F2P8"/>
<evidence type="ECO:0000313" key="2">
    <source>
        <dbReference type="EMBL" id="GJN29151.1"/>
    </source>
</evidence>
<dbReference type="EMBL" id="BQKI01000081">
    <property type="protein sequence ID" value="GJN29151.1"/>
    <property type="molecule type" value="Genomic_DNA"/>
</dbReference>
<dbReference type="PANTHER" id="PTHR13316">
    <property type="entry name" value="ZINC FINGER, CCHC DOMAIN CONTAINING 8"/>
    <property type="match status" value="1"/>
</dbReference>
<comment type="caution">
    <text evidence="2">The sequence shown here is derived from an EMBL/GenBank/DDBJ whole genome shotgun (WGS) entry which is preliminary data.</text>
</comment>
<feature type="region of interest" description="Disordered" evidence="1">
    <location>
        <begin position="228"/>
        <end position="254"/>
    </location>
</feature>
<organism evidence="2 3">
    <name type="scientific">Eleusine coracana subsp. coracana</name>
    <dbReference type="NCBI Taxonomy" id="191504"/>
    <lineage>
        <taxon>Eukaryota</taxon>
        <taxon>Viridiplantae</taxon>
        <taxon>Streptophyta</taxon>
        <taxon>Embryophyta</taxon>
        <taxon>Tracheophyta</taxon>
        <taxon>Spermatophyta</taxon>
        <taxon>Magnoliopsida</taxon>
        <taxon>Liliopsida</taxon>
        <taxon>Poales</taxon>
        <taxon>Poaceae</taxon>
        <taxon>PACMAD clade</taxon>
        <taxon>Chloridoideae</taxon>
        <taxon>Cynodonteae</taxon>
        <taxon>Eleusininae</taxon>
        <taxon>Eleusine</taxon>
    </lineage>
</organism>
<feature type="compositionally biased region" description="Acidic residues" evidence="1">
    <location>
        <begin position="393"/>
        <end position="403"/>
    </location>
</feature>
<dbReference type="PANTHER" id="PTHR13316:SF0">
    <property type="entry name" value="ZINC FINGER CCHC DOMAIN-CONTAINING PROTEIN 8"/>
    <property type="match status" value="1"/>
</dbReference>
<reference evidence="2" key="2">
    <citation type="submission" date="2021-12" db="EMBL/GenBank/DDBJ databases">
        <title>Resequencing data analysis of finger millet.</title>
        <authorList>
            <person name="Hatakeyama M."/>
            <person name="Aluri S."/>
            <person name="Balachadran M.T."/>
            <person name="Sivarajan S.R."/>
            <person name="Poveda L."/>
            <person name="Shimizu-Inatsugi R."/>
            <person name="Schlapbach R."/>
            <person name="Sreeman S.M."/>
            <person name="Shimizu K.K."/>
        </authorList>
    </citation>
    <scope>NUCLEOTIDE SEQUENCE</scope>
</reference>
<feature type="region of interest" description="Disordered" evidence="1">
    <location>
        <begin position="290"/>
        <end position="323"/>
    </location>
</feature>
<accession>A0AAV5F2P8</accession>
<evidence type="ECO:0000313" key="3">
    <source>
        <dbReference type="Proteomes" id="UP001054889"/>
    </source>
</evidence>
<dbReference type="InterPro" id="IPR052115">
    <property type="entry name" value="NEXT_complex_subunit_ZCCHC8"/>
</dbReference>
<gene>
    <name evidence="2" type="primary">gb17348</name>
    <name evidence="2" type="ORF">PR202_gb17348</name>
</gene>
<name>A0AAV5F2P8_ELECO</name>
<proteinExistence type="predicted"/>
<feature type="region of interest" description="Disordered" evidence="1">
    <location>
        <begin position="384"/>
        <end position="408"/>
    </location>
</feature>
<dbReference type="Proteomes" id="UP001054889">
    <property type="component" value="Unassembled WGS sequence"/>
</dbReference>
<sequence length="486" mass="51620">MASEEFISLGAPDEADVKDDQAGEFQDEAPDANGAEPLASELQPEGGASAASSSPKASDENLDLEEGQVEDMDLADDDVVVTKHQQLDALVQSETSVASVHGFYVETDKGNRADVLLHASTTISVDESRILRNETFISPCTYLLTYSCYCEHSYASEDSSVSIESCEFCSHKMGKALESKRKLMELMQRWSEWQTRTQRNLKDDVEEVLESGEETYYPALQIGSEKSCPVVSRRGGPSSTHATDNEAAAAVGEQRGSVERGAAACRASGVRLAERGAAWCRASSVDRRSGRPRRWASSAVGDGGRGRAACGRRGGGGASHGGRRSIFAETVTRRVVWRLAGHGRRGGEGTSCAGARHCGGSGEAGEGGAVEGDRGVLLAFHKTDRGGGSGEGGDWEAGADEGSDAPACAGRRGREASVCRAQRNEPGCVVGKDTHARFRGGARGRSFWVDIQARESAVVEEDSVPLYDREFTLGSTPLGDSSSIER</sequence>
<evidence type="ECO:0000256" key="1">
    <source>
        <dbReference type="SAM" id="MobiDB-lite"/>
    </source>
</evidence>
<keyword evidence="3" id="KW-1185">Reference proteome</keyword>
<feature type="region of interest" description="Disordered" evidence="1">
    <location>
        <begin position="1"/>
        <end position="62"/>
    </location>
</feature>
<dbReference type="GO" id="GO:0071013">
    <property type="term" value="C:catalytic step 2 spliceosome"/>
    <property type="evidence" value="ECO:0007669"/>
    <property type="project" value="TreeGrafter"/>
</dbReference>
<reference evidence="2" key="1">
    <citation type="journal article" date="2018" name="DNA Res.">
        <title>Multiple hybrid de novo genome assembly of finger millet, an orphan allotetraploid crop.</title>
        <authorList>
            <person name="Hatakeyama M."/>
            <person name="Aluri S."/>
            <person name="Balachadran M.T."/>
            <person name="Sivarajan S.R."/>
            <person name="Patrignani A."/>
            <person name="Gruter S."/>
            <person name="Poveda L."/>
            <person name="Shimizu-Inatsugi R."/>
            <person name="Baeten J."/>
            <person name="Francoijs K.J."/>
            <person name="Nataraja K.N."/>
            <person name="Reddy Y.A.N."/>
            <person name="Phadnis S."/>
            <person name="Ravikumar R.L."/>
            <person name="Schlapbach R."/>
            <person name="Sreeman S.M."/>
            <person name="Shimizu K.K."/>
        </authorList>
    </citation>
    <scope>NUCLEOTIDE SEQUENCE</scope>
</reference>
<protein>
    <submittedName>
        <fullName evidence="2">Uncharacterized protein</fullName>
    </submittedName>
</protein>
<dbReference type="GO" id="GO:0003723">
    <property type="term" value="F:RNA binding"/>
    <property type="evidence" value="ECO:0007669"/>
    <property type="project" value="TreeGrafter"/>
</dbReference>